<evidence type="ECO:0000256" key="1">
    <source>
        <dbReference type="SAM" id="MobiDB-lite"/>
    </source>
</evidence>
<proteinExistence type="predicted"/>
<comment type="caution">
    <text evidence="2">The sequence shown here is derived from an EMBL/GenBank/DDBJ whole genome shotgun (WGS) entry which is preliminary data.</text>
</comment>
<dbReference type="EMBL" id="PPTA01000026">
    <property type="protein sequence ID" value="TFA97876.1"/>
    <property type="molecule type" value="Genomic_DNA"/>
</dbReference>
<dbReference type="RefSeq" id="XP_073554078.1">
    <property type="nucleotide sequence ID" value="XM_073707453.1"/>
</dbReference>
<evidence type="ECO:0000313" key="3">
    <source>
        <dbReference type="Proteomes" id="UP001642720"/>
    </source>
</evidence>
<keyword evidence="3" id="KW-1185">Reference proteome</keyword>
<evidence type="ECO:0000313" key="2">
    <source>
        <dbReference type="EMBL" id="TFA97876.1"/>
    </source>
</evidence>
<name>A0ABY2GPQ8_9HYPO</name>
<organism evidence="2 3">
    <name type="scientific">Trichoderma ghanense</name>
    <dbReference type="NCBI Taxonomy" id="65468"/>
    <lineage>
        <taxon>Eukaryota</taxon>
        <taxon>Fungi</taxon>
        <taxon>Dikarya</taxon>
        <taxon>Ascomycota</taxon>
        <taxon>Pezizomycotina</taxon>
        <taxon>Sordariomycetes</taxon>
        <taxon>Hypocreomycetidae</taxon>
        <taxon>Hypocreales</taxon>
        <taxon>Hypocreaceae</taxon>
        <taxon>Trichoderma</taxon>
    </lineage>
</organism>
<sequence>MTSQTDKVKSMNPDRQTIDAGTPDFTPAFKLWSNLDRRHNLGSSAGDELGGCKPLSGAPRKNADRNRRARRSETETPVRHSVGRAIVASVEDLWIQ</sequence>
<dbReference type="Proteomes" id="UP001642720">
    <property type="component" value="Unassembled WGS sequence"/>
</dbReference>
<accession>A0ABY2GPQ8</accession>
<feature type="region of interest" description="Disordered" evidence="1">
    <location>
        <begin position="40"/>
        <end position="80"/>
    </location>
</feature>
<reference evidence="2 3" key="1">
    <citation type="submission" date="2018-01" db="EMBL/GenBank/DDBJ databases">
        <title>Genome characterization of the sugarcane-associated fungus Trichoderma ghanense CCMA-1212 and their application in lignocelulose bioconversion.</title>
        <authorList>
            <person name="Steindorff A.S."/>
            <person name="Mendes T.D."/>
            <person name="Vilela E.S.D."/>
            <person name="Rodrigues D.S."/>
            <person name="Formighieri E.F."/>
            <person name="Melo I.S."/>
            <person name="Favaro L.C.L."/>
        </authorList>
    </citation>
    <scope>NUCLEOTIDE SEQUENCE [LARGE SCALE GENOMIC DNA]</scope>
    <source>
        <strain evidence="2 3">CCMA-1212</strain>
    </source>
</reference>
<protein>
    <submittedName>
        <fullName evidence="2">Uncharacterized protein</fullName>
    </submittedName>
</protein>
<feature type="compositionally biased region" description="Basic and acidic residues" evidence="1">
    <location>
        <begin position="61"/>
        <end position="78"/>
    </location>
</feature>
<dbReference type="GeneID" id="300581903"/>
<feature type="region of interest" description="Disordered" evidence="1">
    <location>
        <begin position="1"/>
        <end position="23"/>
    </location>
</feature>
<gene>
    <name evidence="2" type="ORF">CCMA1212_010406</name>
</gene>